<dbReference type="UniPathway" id="UPA00148"/>
<dbReference type="GO" id="GO:0009236">
    <property type="term" value="P:cobalamin biosynthetic process"/>
    <property type="evidence" value="ECO:0007669"/>
    <property type="project" value="UniProtKB-UniPathway"/>
</dbReference>
<reference evidence="4 5" key="1">
    <citation type="submission" date="2016-01" db="EMBL/GenBank/DDBJ databases">
        <authorList>
            <person name="Oliw E.H."/>
        </authorList>
    </citation>
    <scope>NUCLEOTIDE SEQUENCE [LARGE SCALE GENOMIC DNA]</scope>
    <source>
        <strain evidence="4 5">CMW7756B</strain>
    </source>
</reference>
<dbReference type="RefSeq" id="WP_060807748.1">
    <property type="nucleotide sequence ID" value="NZ_KQ958112.1"/>
</dbReference>
<dbReference type="PATRIC" id="fig|39777.7.peg.1360"/>
<protein>
    <submittedName>
        <fullName evidence="4">Precorrin-6A reductase</fullName>
    </submittedName>
</protein>
<dbReference type="GO" id="GO:0016994">
    <property type="term" value="F:precorrin-6A reductase activity"/>
    <property type="evidence" value="ECO:0007669"/>
    <property type="project" value="InterPro"/>
</dbReference>
<evidence type="ECO:0000313" key="5">
    <source>
        <dbReference type="Proteomes" id="UP000070226"/>
    </source>
</evidence>
<evidence type="ECO:0000256" key="1">
    <source>
        <dbReference type="ARBA" id="ARBA00004953"/>
    </source>
</evidence>
<evidence type="ECO:0000313" key="4">
    <source>
        <dbReference type="EMBL" id="KXA62832.1"/>
    </source>
</evidence>
<gene>
    <name evidence="4" type="ORF">HMPREF3233_01395</name>
</gene>
<name>A0A133S308_9FIRM</name>
<keyword evidence="3" id="KW-0560">Oxidoreductase</keyword>
<dbReference type="Pfam" id="PF02571">
    <property type="entry name" value="CbiJ"/>
    <property type="match status" value="1"/>
</dbReference>
<dbReference type="AlphaFoldDB" id="A0A133S308"/>
<dbReference type="STRING" id="39777.B7L28_05650"/>
<dbReference type="PANTHER" id="PTHR36925:SF1">
    <property type="entry name" value="COBALT-PRECORRIN-6A REDUCTASE"/>
    <property type="match status" value="1"/>
</dbReference>
<dbReference type="PANTHER" id="PTHR36925">
    <property type="entry name" value="COBALT-PRECORRIN-6A REDUCTASE"/>
    <property type="match status" value="1"/>
</dbReference>
<evidence type="ECO:0000256" key="3">
    <source>
        <dbReference type="ARBA" id="ARBA00023002"/>
    </source>
</evidence>
<dbReference type="NCBIfam" id="TIGR00715">
    <property type="entry name" value="precor6x_red"/>
    <property type="match status" value="1"/>
</dbReference>
<comment type="caution">
    <text evidence="4">The sequence shown here is derived from an EMBL/GenBank/DDBJ whole genome shotgun (WGS) entry which is preliminary data.</text>
</comment>
<accession>A0A133S308</accession>
<dbReference type="EMBL" id="LRQT01000079">
    <property type="protein sequence ID" value="KXA62832.1"/>
    <property type="molecule type" value="Genomic_DNA"/>
</dbReference>
<dbReference type="InterPro" id="IPR003723">
    <property type="entry name" value="Precorrin-6x_reduct"/>
</dbReference>
<keyword evidence="2" id="KW-0169">Cobalamin biosynthesis</keyword>
<organism evidence="4">
    <name type="scientific">Veillonella atypica</name>
    <dbReference type="NCBI Taxonomy" id="39777"/>
    <lineage>
        <taxon>Bacteria</taxon>
        <taxon>Bacillati</taxon>
        <taxon>Bacillota</taxon>
        <taxon>Negativicutes</taxon>
        <taxon>Veillonellales</taxon>
        <taxon>Veillonellaceae</taxon>
        <taxon>Veillonella</taxon>
    </lineage>
</organism>
<comment type="pathway">
    <text evidence="1">Cofactor biosynthesis; adenosylcobalamin biosynthesis.</text>
</comment>
<evidence type="ECO:0000256" key="2">
    <source>
        <dbReference type="ARBA" id="ARBA00022573"/>
    </source>
</evidence>
<proteinExistence type="predicted"/>
<sequence>MIWVIAGTLDGRTLAVDIQERTGEEVLVTVVSQYGAELAAHEGITVHTGRLDQEAMQQLIKEHNVRLLIDASHPYAAIVTATAQDAAKAVGIPFVRFERKEVPLPDYDKLHIVVDETEAADLAGKLAKENNNHVYLTTGSKTMHIFAKSEALQDCEVWTRILPTAEVLQMMEDLNVSPKRIVAVQGPFSYDMNRIMFHDTKASVVVMKNSGLVGGADTKLHAAIDLGIHVIVIDRPRVKLECPVVSSNDEFFKLWEDTNGLR</sequence>
<dbReference type="Proteomes" id="UP000070226">
    <property type="component" value="Unassembled WGS sequence"/>
</dbReference>
<dbReference type="PROSITE" id="PS51014">
    <property type="entry name" value="COBK_CBIJ"/>
    <property type="match status" value="1"/>
</dbReference>